<dbReference type="PANTHER" id="PTHR30313:SF2">
    <property type="entry name" value="DNA PRIMASE"/>
    <property type="match status" value="1"/>
</dbReference>
<dbReference type="SUPFAM" id="SSF56112">
    <property type="entry name" value="Protein kinase-like (PK-like)"/>
    <property type="match status" value="1"/>
</dbReference>
<dbReference type="InterPro" id="IPR011009">
    <property type="entry name" value="Kinase-like_dom_sf"/>
</dbReference>
<name>A0A0F9FA72_9ZZZZ</name>
<evidence type="ECO:0000256" key="1">
    <source>
        <dbReference type="SAM" id="MobiDB-lite"/>
    </source>
</evidence>
<dbReference type="AlphaFoldDB" id="A0A0F9FA72"/>
<dbReference type="CDD" id="cd03364">
    <property type="entry name" value="TOPRIM_DnaG_primases"/>
    <property type="match status" value="1"/>
</dbReference>
<sequence length="758" mass="82186">LGNRRASHLVTQAFGGFKVGGKTSRRQSASVANKLTLRMNSAAIGISKGQITGEAALLFAPRYYRAFFGLLGDALQGGMRGAEARRSLGQMAAGFLAMNVALEMIPGVEPLQLDPRKPNYFTTKIGGLRVGPGGPFVSLFSLLGKATKRDREGEFLVDLPFGLGVNPGLAKLDFADNPLMRWGRGKMSPVASLVFDVLKGETFMYDKLENPMDYATLLSDRLTPFFVQAGIDAYTKDLSLKDTATAMGLEFATGARTWPESAFDVRAAARDRAAQDKYGKGYGDLTKDQRSWVNENDKEVIEANNAAGAEALEHARSRKLSDESIRRFGLGWAPDAWEALCAAARKAGYSDRQLIAAGLAAPRDNGTCYDRFRNRLIFPILDVVGKVIAFGGRAMDPADRAKYLNSPETALFDKSANLYGLNWASRKIVEAGHAIVVEGYLDALMAMQEGVENIVATLGTALTDRHVHLLSRFAEDVVLVFDADTAGRAAADRAIEMFLSQRVNVRVATLPGAEDSEVKDPCDFILAAGADAFRELLADAPDALEHAWRSRHEQYRRAPTLAGKHAVLEEFLRLIVSSVAYGAIDTLRQGLLVGHLSELLGLPAEDIGRQMRRLARRAPRASAPGGGDRASSGAPVAADRAEGWLLGILIDQPALFEQVPSSIGPEAFKDPALAPLAEIVWRLAAEDRLELPALLGADRPHAMARFRREAGLAAKLKHTNIIAVHDFGQVEGTLYYAMELIDGLSLREILREIEETGA</sequence>
<dbReference type="Gene3D" id="3.30.200.20">
    <property type="entry name" value="Phosphorylase Kinase, domain 1"/>
    <property type="match status" value="1"/>
</dbReference>
<dbReference type="Gene3D" id="3.90.980.10">
    <property type="entry name" value="DNA primase, catalytic core, N-terminal domain"/>
    <property type="match status" value="1"/>
</dbReference>
<dbReference type="Pfam" id="PF08275">
    <property type="entry name" value="DNAG_N"/>
    <property type="match status" value="1"/>
</dbReference>
<evidence type="ECO:0000259" key="2">
    <source>
        <dbReference type="PROSITE" id="PS50880"/>
    </source>
</evidence>
<dbReference type="InterPro" id="IPR034151">
    <property type="entry name" value="TOPRIM_DnaG_bac"/>
</dbReference>
<dbReference type="SUPFAM" id="SSF56731">
    <property type="entry name" value="DNA primase core"/>
    <property type="match status" value="1"/>
</dbReference>
<feature type="non-terminal residue" evidence="3">
    <location>
        <position position="758"/>
    </location>
</feature>
<reference evidence="3" key="1">
    <citation type="journal article" date="2015" name="Nature">
        <title>Complex archaea that bridge the gap between prokaryotes and eukaryotes.</title>
        <authorList>
            <person name="Spang A."/>
            <person name="Saw J.H."/>
            <person name="Jorgensen S.L."/>
            <person name="Zaremba-Niedzwiedzka K."/>
            <person name="Martijn J."/>
            <person name="Lind A.E."/>
            <person name="van Eijk R."/>
            <person name="Schleper C."/>
            <person name="Guy L."/>
            <person name="Ettema T.J."/>
        </authorList>
    </citation>
    <scope>NUCLEOTIDE SEQUENCE</scope>
</reference>
<proteinExistence type="predicted"/>
<dbReference type="GO" id="GO:0006269">
    <property type="term" value="P:DNA replication, synthesis of primer"/>
    <property type="evidence" value="ECO:0007669"/>
    <property type="project" value="TreeGrafter"/>
</dbReference>
<dbReference type="InterPro" id="IPR037068">
    <property type="entry name" value="DNA_primase_core_N_sf"/>
</dbReference>
<dbReference type="PANTHER" id="PTHR30313">
    <property type="entry name" value="DNA PRIMASE"/>
    <property type="match status" value="1"/>
</dbReference>
<accession>A0A0F9FA72</accession>
<evidence type="ECO:0000313" key="3">
    <source>
        <dbReference type="EMBL" id="KKL83244.1"/>
    </source>
</evidence>
<dbReference type="GO" id="GO:0005737">
    <property type="term" value="C:cytoplasm"/>
    <property type="evidence" value="ECO:0007669"/>
    <property type="project" value="TreeGrafter"/>
</dbReference>
<feature type="domain" description="Toprim" evidence="2">
    <location>
        <begin position="432"/>
        <end position="513"/>
    </location>
</feature>
<feature type="region of interest" description="Disordered" evidence="1">
    <location>
        <begin position="615"/>
        <end position="635"/>
    </location>
</feature>
<dbReference type="InterPro" id="IPR050219">
    <property type="entry name" value="DnaG_primase"/>
</dbReference>
<dbReference type="SMART" id="SM00493">
    <property type="entry name" value="TOPRIM"/>
    <property type="match status" value="1"/>
</dbReference>
<dbReference type="Gene3D" id="3.40.1360.10">
    <property type="match status" value="1"/>
</dbReference>
<comment type="caution">
    <text evidence="3">The sequence shown here is derived from an EMBL/GenBank/DDBJ whole genome shotgun (WGS) entry which is preliminary data.</text>
</comment>
<dbReference type="InterPro" id="IPR006171">
    <property type="entry name" value="TOPRIM_dom"/>
</dbReference>
<organism evidence="3">
    <name type="scientific">marine sediment metagenome</name>
    <dbReference type="NCBI Taxonomy" id="412755"/>
    <lineage>
        <taxon>unclassified sequences</taxon>
        <taxon>metagenomes</taxon>
        <taxon>ecological metagenomes</taxon>
    </lineage>
</organism>
<protein>
    <recommendedName>
        <fullName evidence="2">Toprim domain-containing protein</fullName>
    </recommendedName>
</protein>
<feature type="non-terminal residue" evidence="3">
    <location>
        <position position="1"/>
    </location>
</feature>
<gene>
    <name evidence="3" type="ORF">LCGC14_1976700</name>
</gene>
<dbReference type="InterPro" id="IPR013264">
    <property type="entry name" value="DNAG_N"/>
</dbReference>
<dbReference type="PROSITE" id="PS50880">
    <property type="entry name" value="TOPRIM"/>
    <property type="match status" value="1"/>
</dbReference>
<dbReference type="Pfam" id="PF13155">
    <property type="entry name" value="Toprim_2"/>
    <property type="match status" value="1"/>
</dbReference>
<dbReference type="EMBL" id="LAZR01022035">
    <property type="protein sequence ID" value="KKL83244.1"/>
    <property type="molecule type" value="Genomic_DNA"/>
</dbReference>